<reference evidence="2" key="1">
    <citation type="submission" date="2023-11" db="EMBL/GenBank/DDBJ databases">
        <authorList>
            <person name="De Vega J J."/>
            <person name="De Vega J J."/>
        </authorList>
    </citation>
    <scope>NUCLEOTIDE SEQUENCE</scope>
</reference>
<feature type="region of interest" description="Disordered" evidence="1">
    <location>
        <begin position="1"/>
        <end position="23"/>
    </location>
</feature>
<evidence type="ECO:0000313" key="3">
    <source>
        <dbReference type="Proteomes" id="UP001295794"/>
    </source>
</evidence>
<keyword evidence="3" id="KW-1185">Reference proteome</keyword>
<sequence length="403" mass="43790">MSTESAPILSAPPPAYTPSTRAPSYSYALRDNERLVAQSPRHKARPAGSFVKKSARDTVALSEQDPGAAVPTYGREGTVAGFVELQDRELVTAVVLQIQGKVTVGDADATAIEHEHVFLEHSVDLWTTQTASTGSSPPSQLAFAYTLPATIMVNDTKRLLPPSYTTPHTSIVYTLSVTVGRARARKFFLCTPKNNIAIRFDYRPRTRAGAAICPSAPGSFLQDVKAMPDEWRQHTHDVPARPKSGVAPLNLQVYVPAMGVFALDERIPFHLQLAGPAASLREFYCADAHKERLLVEVTVVRQTLVTIKSMPMFQSRSVIGRADLVTLPPGAGDIDRVSECASLDWSGDLRVKSGGDSGSFDAGIVKVQDFLVVDIIPVAGPKAHFDRIRHSYPIRLATDSYDT</sequence>
<organism evidence="2 3">
    <name type="scientific">Mycena citricolor</name>
    <dbReference type="NCBI Taxonomy" id="2018698"/>
    <lineage>
        <taxon>Eukaryota</taxon>
        <taxon>Fungi</taxon>
        <taxon>Dikarya</taxon>
        <taxon>Basidiomycota</taxon>
        <taxon>Agaricomycotina</taxon>
        <taxon>Agaricomycetes</taxon>
        <taxon>Agaricomycetidae</taxon>
        <taxon>Agaricales</taxon>
        <taxon>Marasmiineae</taxon>
        <taxon>Mycenaceae</taxon>
        <taxon>Mycena</taxon>
    </lineage>
</organism>
<dbReference type="EMBL" id="CAVNYO010000158">
    <property type="protein sequence ID" value="CAK5270004.1"/>
    <property type="molecule type" value="Genomic_DNA"/>
</dbReference>
<evidence type="ECO:0000256" key="1">
    <source>
        <dbReference type="SAM" id="MobiDB-lite"/>
    </source>
</evidence>
<gene>
    <name evidence="2" type="ORF">MYCIT1_LOCUS14139</name>
</gene>
<comment type="caution">
    <text evidence="2">The sequence shown here is derived from an EMBL/GenBank/DDBJ whole genome shotgun (WGS) entry which is preliminary data.</text>
</comment>
<proteinExistence type="predicted"/>
<dbReference type="InterPro" id="IPR014752">
    <property type="entry name" value="Arrestin-like_C"/>
</dbReference>
<name>A0AAD2H8A2_9AGAR</name>
<dbReference type="Proteomes" id="UP001295794">
    <property type="component" value="Unassembled WGS sequence"/>
</dbReference>
<dbReference type="AlphaFoldDB" id="A0AAD2H8A2"/>
<dbReference type="Gene3D" id="2.60.40.640">
    <property type="match status" value="1"/>
</dbReference>
<protein>
    <submittedName>
        <fullName evidence="2">Uncharacterized protein</fullName>
    </submittedName>
</protein>
<evidence type="ECO:0000313" key="2">
    <source>
        <dbReference type="EMBL" id="CAK5270004.1"/>
    </source>
</evidence>
<accession>A0AAD2H8A2</accession>